<evidence type="ECO:0000313" key="6">
    <source>
        <dbReference type="EMBL" id="MBC8561110.1"/>
    </source>
</evidence>
<evidence type="ECO:0000256" key="2">
    <source>
        <dbReference type="PROSITE-ProRule" id="PRU00284"/>
    </source>
</evidence>
<name>A0ABR7MYF7_9FIRM</name>
<dbReference type="PANTHER" id="PTHR32089">
    <property type="entry name" value="METHYL-ACCEPTING CHEMOTAXIS PROTEIN MCPB"/>
    <property type="match status" value="1"/>
</dbReference>
<evidence type="ECO:0000256" key="4">
    <source>
        <dbReference type="SAM" id="Phobius"/>
    </source>
</evidence>
<keyword evidence="3" id="KW-0175">Coiled coil</keyword>
<evidence type="ECO:0000259" key="5">
    <source>
        <dbReference type="PROSITE" id="PS50111"/>
    </source>
</evidence>
<proteinExistence type="predicted"/>
<feature type="domain" description="Methyl-accepting transducer" evidence="5">
    <location>
        <begin position="289"/>
        <end position="546"/>
    </location>
</feature>
<dbReference type="Gene3D" id="1.10.287.950">
    <property type="entry name" value="Methyl-accepting chemotaxis protein"/>
    <property type="match status" value="1"/>
</dbReference>
<dbReference type="InterPro" id="IPR004089">
    <property type="entry name" value="MCPsignal_dom"/>
</dbReference>
<dbReference type="EMBL" id="JACRSX010000001">
    <property type="protein sequence ID" value="MBC8561110.1"/>
    <property type="molecule type" value="Genomic_DNA"/>
</dbReference>
<comment type="caution">
    <text evidence="6">The sequence shown here is derived from an EMBL/GenBank/DDBJ whole genome shotgun (WGS) entry which is preliminary data.</text>
</comment>
<dbReference type="Pfam" id="PF00015">
    <property type="entry name" value="MCPsignal"/>
    <property type="match status" value="1"/>
</dbReference>
<evidence type="ECO:0000256" key="1">
    <source>
        <dbReference type="ARBA" id="ARBA00023224"/>
    </source>
</evidence>
<feature type="transmembrane region" description="Helical" evidence="4">
    <location>
        <begin position="30"/>
        <end position="48"/>
    </location>
</feature>
<dbReference type="PANTHER" id="PTHR32089:SF112">
    <property type="entry name" value="LYSOZYME-LIKE PROTEIN-RELATED"/>
    <property type="match status" value="1"/>
</dbReference>
<keyword evidence="4" id="KW-1133">Transmembrane helix</keyword>
<evidence type="ECO:0000256" key="3">
    <source>
        <dbReference type="SAM" id="Coils"/>
    </source>
</evidence>
<gene>
    <name evidence="6" type="ORF">H8704_00445</name>
</gene>
<accession>A0ABR7MYF7</accession>
<dbReference type="PROSITE" id="PS50111">
    <property type="entry name" value="CHEMOTAXIS_TRANSDUC_2"/>
    <property type="match status" value="1"/>
</dbReference>
<dbReference type="CDD" id="cd12912">
    <property type="entry name" value="PDC2_MCP_like"/>
    <property type="match status" value="1"/>
</dbReference>
<keyword evidence="7" id="KW-1185">Reference proteome</keyword>
<keyword evidence="4" id="KW-0812">Transmembrane</keyword>
<keyword evidence="1 2" id="KW-0807">Transducer</keyword>
<keyword evidence="4" id="KW-0472">Membrane</keyword>
<protein>
    <submittedName>
        <fullName evidence="6">Methyl-accepting chemotaxis protein</fullName>
    </submittedName>
</protein>
<dbReference type="Proteomes" id="UP000606193">
    <property type="component" value="Unassembled WGS sequence"/>
</dbReference>
<reference evidence="6 7" key="1">
    <citation type="submission" date="2020-08" db="EMBL/GenBank/DDBJ databases">
        <title>Genome public.</title>
        <authorList>
            <person name="Liu C."/>
            <person name="Sun Q."/>
        </authorList>
    </citation>
    <scope>NUCLEOTIDE SEQUENCE [LARGE SCALE GENOMIC DNA]</scope>
    <source>
        <strain evidence="6 7">NSJ-37</strain>
    </source>
</reference>
<dbReference type="SMART" id="SM00283">
    <property type="entry name" value="MA"/>
    <property type="match status" value="1"/>
</dbReference>
<feature type="transmembrane region" description="Helical" evidence="4">
    <location>
        <begin position="190"/>
        <end position="213"/>
    </location>
</feature>
<sequence length="575" mass="62318">MKRDKKPKKEKIVRNDRVTFLHSLKFRMSLLTAGAVIIAAVIILALVIPEAKSTLLDQTKNYLHDVTVSNGATLEMMRKQIKLKDPEALKDSFQNVGLDGIDSSYAYVVTADGTMQYHPTADKIGKPVENAVIKDVVAQMAQGKRPEAKVASYDFNGVQKYAAYYVDEARSSVLVVSADQSEILAPLNKVTYISIGASVAVIIIMVIVSLILITASLRPISKISAIVGKMSRMDFTPTPGSEKLVSRKDETGVMSRSVAELRRELVAMVEEIGQKSSELFGASDRLDKDASSTAKTVSQVESAVGDIASGATSQAQETQSATEHVIRMGDMIEETNQEAELLENNSKSMKNSSDHAMTILNELMSVNERTKTSIEEIYEQTNITNASAQKIKEATTLIASIAEETNLLSLNASIEAARAGEQGRGFAVVASQIQKLAEQSNESASQIAEITSALIKDSTRAVETMQQVRDIMDEQSDKMTQTDEMFRQVDKGVSNAMDSVVNITGKIENLDDSRGKVVDVVQNLSAIAEENAASSQETSASVAEVGNIVIDISENAAQLKDIAQGLEQSVKKIRL</sequence>
<dbReference type="Gene3D" id="3.30.450.20">
    <property type="entry name" value="PAS domain"/>
    <property type="match status" value="1"/>
</dbReference>
<dbReference type="RefSeq" id="WP_249296878.1">
    <property type="nucleotide sequence ID" value="NZ_JACRSX010000001.1"/>
</dbReference>
<organism evidence="6 7">
    <name type="scientific">Jutongia huaianensis</name>
    <dbReference type="NCBI Taxonomy" id="2763668"/>
    <lineage>
        <taxon>Bacteria</taxon>
        <taxon>Bacillati</taxon>
        <taxon>Bacillota</taxon>
        <taxon>Clostridia</taxon>
        <taxon>Lachnospirales</taxon>
        <taxon>Lachnospiraceae</taxon>
        <taxon>Jutongia</taxon>
    </lineage>
</organism>
<feature type="coiled-coil region" evidence="3">
    <location>
        <begin position="325"/>
        <end position="352"/>
    </location>
</feature>
<dbReference type="SUPFAM" id="SSF58104">
    <property type="entry name" value="Methyl-accepting chemotaxis protein (MCP) signaling domain"/>
    <property type="match status" value="1"/>
</dbReference>
<evidence type="ECO:0000313" key="7">
    <source>
        <dbReference type="Proteomes" id="UP000606193"/>
    </source>
</evidence>